<sequence>MVEPDSLVLEYLREIRSDMAKMSDRISTLSAEMTTVRQYLAGLVTLVEHDHSDIAVIKT</sequence>
<name>A0A418VJD4_RHOPL</name>
<dbReference type="EMBL" id="QYYD01000005">
    <property type="protein sequence ID" value="RJF76233.1"/>
    <property type="molecule type" value="Genomic_DNA"/>
</dbReference>
<reference evidence="1 2" key="1">
    <citation type="submission" date="2018-09" db="EMBL/GenBank/DDBJ databases">
        <title>Draft genome sequence of Rhodopseudomonas palustris 2.1.18.</title>
        <authorList>
            <person name="Robertson S.L."/>
            <person name="Meyer T.E."/>
            <person name="Kyndt J.A."/>
        </authorList>
    </citation>
    <scope>NUCLEOTIDE SEQUENCE [LARGE SCALE GENOMIC DNA]</scope>
    <source>
        <strain evidence="1 2">2.1.18</strain>
    </source>
</reference>
<evidence type="ECO:0000313" key="2">
    <source>
        <dbReference type="Proteomes" id="UP000285523"/>
    </source>
</evidence>
<comment type="caution">
    <text evidence="1">The sequence shown here is derived from an EMBL/GenBank/DDBJ whole genome shotgun (WGS) entry which is preliminary data.</text>
</comment>
<dbReference type="RefSeq" id="WP_119855705.1">
    <property type="nucleotide sequence ID" value="NZ_QYYD01000005.1"/>
</dbReference>
<accession>A0A418VJD4</accession>
<protein>
    <submittedName>
        <fullName evidence="1">Uncharacterized protein</fullName>
    </submittedName>
</protein>
<dbReference type="OrthoDB" id="7282689at2"/>
<proteinExistence type="predicted"/>
<evidence type="ECO:0000313" key="1">
    <source>
        <dbReference type="EMBL" id="RJF76233.1"/>
    </source>
</evidence>
<dbReference type="AlphaFoldDB" id="A0A418VJD4"/>
<gene>
    <name evidence="1" type="ORF">D4Q52_06310</name>
</gene>
<dbReference type="Proteomes" id="UP000285523">
    <property type="component" value="Unassembled WGS sequence"/>
</dbReference>
<organism evidence="1 2">
    <name type="scientific">Rhodopseudomonas palustris</name>
    <dbReference type="NCBI Taxonomy" id="1076"/>
    <lineage>
        <taxon>Bacteria</taxon>
        <taxon>Pseudomonadati</taxon>
        <taxon>Pseudomonadota</taxon>
        <taxon>Alphaproteobacteria</taxon>
        <taxon>Hyphomicrobiales</taxon>
        <taxon>Nitrobacteraceae</taxon>
        <taxon>Rhodopseudomonas</taxon>
    </lineage>
</organism>